<evidence type="ECO:0000313" key="3">
    <source>
        <dbReference type="Proteomes" id="UP001358417"/>
    </source>
</evidence>
<gene>
    <name evidence="2" type="ORF">LTR84_005525</name>
</gene>
<dbReference type="InterPro" id="IPR018606">
    <property type="entry name" value="Arb1"/>
</dbReference>
<name>A0AAV9N405_9EURO</name>
<dbReference type="EMBL" id="JAVRRD010000020">
    <property type="protein sequence ID" value="KAK5049102.1"/>
    <property type="molecule type" value="Genomic_DNA"/>
</dbReference>
<evidence type="ECO:0008006" key="4">
    <source>
        <dbReference type="Google" id="ProtNLM"/>
    </source>
</evidence>
<dbReference type="Pfam" id="PF09692">
    <property type="entry name" value="Arb1"/>
    <property type="match status" value="1"/>
</dbReference>
<accession>A0AAV9N405</accession>
<dbReference type="AlphaFoldDB" id="A0AAV9N405"/>
<feature type="region of interest" description="Disordered" evidence="1">
    <location>
        <begin position="426"/>
        <end position="453"/>
    </location>
</feature>
<feature type="compositionally biased region" description="Acidic residues" evidence="1">
    <location>
        <begin position="69"/>
        <end position="78"/>
    </location>
</feature>
<feature type="compositionally biased region" description="Basic and acidic residues" evidence="1">
    <location>
        <begin position="535"/>
        <end position="547"/>
    </location>
</feature>
<dbReference type="GeneID" id="89973702"/>
<feature type="compositionally biased region" description="Basic and acidic residues" evidence="1">
    <location>
        <begin position="434"/>
        <end position="446"/>
    </location>
</feature>
<feature type="region of interest" description="Disordered" evidence="1">
    <location>
        <begin position="1"/>
        <end position="126"/>
    </location>
</feature>
<dbReference type="RefSeq" id="XP_064704307.1">
    <property type="nucleotide sequence ID" value="XM_064849093.1"/>
</dbReference>
<protein>
    <recommendedName>
        <fullName evidence="4">Argonaute complex, subunit Arb1</fullName>
    </recommendedName>
</protein>
<sequence>MASIPENAANSSGSWESPNGSVNSQISVEADLNQKSIPLRSTTDTKTSSGEAQQSSSNLEIDHSKEQNADDDGDDDAERLEGDYGKISNLPPETAEKKKKKKKKRKPASQRGLDKPTGFESFFADTPLTPEQYAEERELYDPKSHFIDRILTAIARFERTRKLSPERRDVLFKYLTYGGVECGPNAFQGGQDLSNMDKSTIASILSNASITEEKRDLETETSLYAVDFEACMKGFLSRHAGPLYGFEQREVVDRVTSTLERFMDYLLQHDVCPEYSADVLKTRNFCRYDANPELWSIAEASRRLPGDFNRACSTLFGGQYSEYDGETWWGDPNNTEAHFVGLKPEEASQILQFGIAGAATEQVYTFYLDVMKGSKNLEVVSVENYVGLEITRVEPPTAECKEIYTANSAHFRPVGRVYAKAWKNPEAPPEDLTAEEHEQARREADKPTTGQEEKDDEYLFFIESIIQEDLRVGMKLEATVRTLNCGLMYFDHFLTLYPTFDTYLPNEAMMGWKKPRPVKGAFDFVEEEELVTYKGGDDHESKEHAAGDVDGSVDSNQNGGGALQEDPEDDERAGLDL</sequence>
<feature type="region of interest" description="Disordered" evidence="1">
    <location>
        <begin position="533"/>
        <end position="577"/>
    </location>
</feature>
<dbReference type="GO" id="GO:0031047">
    <property type="term" value="P:regulatory ncRNA-mediated gene silencing"/>
    <property type="evidence" value="ECO:0007669"/>
    <property type="project" value="InterPro"/>
</dbReference>
<feature type="compositionally biased region" description="Polar residues" evidence="1">
    <location>
        <begin position="8"/>
        <end position="59"/>
    </location>
</feature>
<comment type="caution">
    <text evidence="2">The sequence shown here is derived from an EMBL/GenBank/DDBJ whole genome shotgun (WGS) entry which is preliminary data.</text>
</comment>
<dbReference type="Proteomes" id="UP001358417">
    <property type="component" value="Unassembled WGS sequence"/>
</dbReference>
<evidence type="ECO:0000256" key="1">
    <source>
        <dbReference type="SAM" id="MobiDB-lite"/>
    </source>
</evidence>
<feature type="compositionally biased region" description="Basic residues" evidence="1">
    <location>
        <begin position="97"/>
        <end position="108"/>
    </location>
</feature>
<reference evidence="2 3" key="1">
    <citation type="submission" date="2023-08" db="EMBL/GenBank/DDBJ databases">
        <title>Black Yeasts Isolated from many extreme environments.</title>
        <authorList>
            <person name="Coleine C."/>
            <person name="Stajich J.E."/>
            <person name="Selbmann L."/>
        </authorList>
    </citation>
    <scope>NUCLEOTIDE SEQUENCE [LARGE SCALE GENOMIC DNA]</scope>
    <source>
        <strain evidence="2 3">CCFEE 5792</strain>
    </source>
</reference>
<keyword evidence="3" id="KW-1185">Reference proteome</keyword>
<dbReference type="GO" id="GO:0033167">
    <property type="term" value="C:ARC complex"/>
    <property type="evidence" value="ECO:0007669"/>
    <property type="project" value="InterPro"/>
</dbReference>
<evidence type="ECO:0000313" key="2">
    <source>
        <dbReference type="EMBL" id="KAK5049102.1"/>
    </source>
</evidence>
<organism evidence="2 3">
    <name type="scientific">Exophiala bonariae</name>
    <dbReference type="NCBI Taxonomy" id="1690606"/>
    <lineage>
        <taxon>Eukaryota</taxon>
        <taxon>Fungi</taxon>
        <taxon>Dikarya</taxon>
        <taxon>Ascomycota</taxon>
        <taxon>Pezizomycotina</taxon>
        <taxon>Eurotiomycetes</taxon>
        <taxon>Chaetothyriomycetidae</taxon>
        <taxon>Chaetothyriales</taxon>
        <taxon>Herpotrichiellaceae</taxon>
        <taxon>Exophiala</taxon>
    </lineage>
</organism>
<proteinExistence type="predicted"/>